<dbReference type="EMBL" id="QNZL01000290">
    <property type="protein sequence ID" value="RTZ76984.1"/>
    <property type="molecule type" value="Genomic_DNA"/>
</dbReference>
<dbReference type="Gene3D" id="3.90.226.10">
    <property type="entry name" value="2-enoyl-CoA Hydratase, Chain A, domain 1"/>
    <property type="match status" value="1"/>
</dbReference>
<gene>
    <name evidence="7" type="ORF">DSY97_10890</name>
</gene>
<dbReference type="PANTHER" id="PTHR32060:SF22">
    <property type="entry name" value="CARBOXYL-TERMINAL-PROCESSING PEPTIDASE 3, CHLOROPLASTIC"/>
    <property type="match status" value="1"/>
</dbReference>
<name>A0A432G066_9DELT</name>
<dbReference type="AlphaFoldDB" id="A0A432G066"/>
<evidence type="ECO:0000256" key="4">
    <source>
        <dbReference type="ARBA" id="ARBA00022825"/>
    </source>
</evidence>
<dbReference type="InterPro" id="IPR004447">
    <property type="entry name" value="Peptidase_S41A"/>
</dbReference>
<dbReference type="Gene3D" id="3.30.750.44">
    <property type="match status" value="1"/>
</dbReference>
<dbReference type="CDD" id="cd07560">
    <property type="entry name" value="Peptidase_S41_CPP"/>
    <property type="match status" value="1"/>
</dbReference>
<evidence type="ECO:0000256" key="2">
    <source>
        <dbReference type="ARBA" id="ARBA00022670"/>
    </source>
</evidence>
<evidence type="ECO:0000256" key="5">
    <source>
        <dbReference type="RuleBase" id="RU004404"/>
    </source>
</evidence>
<reference evidence="7 8" key="1">
    <citation type="submission" date="2018-06" db="EMBL/GenBank/DDBJ databases">
        <title>Combined omics and stable isotope probing to characterize newly discovered Mariana Back-Arc vent microbial communities.</title>
        <authorList>
            <person name="Trembath-Reichert E."/>
            <person name="Huber J.A."/>
        </authorList>
    </citation>
    <scope>NUCLEOTIDE SEQUENCE [LARGE SCALE GENOMIC DNA]</scope>
    <source>
        <strain evidence="7">MAG 63_1</strain>
    </source>
</reference>
<dbReference type="SMART" id="SM00228">
    <property type="entry name" value="PDZ"/>
    <property type="match status" value="1"/>
</dbReference>
<comment type="caution">
    <text evidence="7">The sequence shown here is derived from an EMBL/GenBank/DDBJ whole genome shotgun (WGS) entry which is preliminary data.</text>
</comment>
<dbReference type="FunFam" id="2.30.42.10:FF:000063">
    <property type="entry name" value="Peptidase, S41 family"/>
    <property type="match status" value="1"/>
</dbReference>
<comment type="similarity">
    <text evidence="1 5">Belongs to the peptidase S41A family.</text>
</comment>
<organism evidence="7 8">
    <name type="scientific">SAR324 cluster bacterium</name>
    <dbReference type="NCBI Taxonomy" id="2024889"/>
    <lineage>
        <taxon>Bacteria</taxon>
        <taxon>Deltaproteobacteria</taxon>
        <taxon>SAR324 cluster</taxon>
    </lineage>
</organism>
<dbReference type="SUPFAM" id="SSF52096">
    <property type="entry name" value="ClpP/crotonase"/>
    <property type="match status" value="1"/>
</dbReference>
<dbReference type="Pfam" id="PF17820">
    <property type="entry name" value="PDZ_6"/>
    <property type="match status" value="1"/>
</dbReference>
<dbReference type="InterPro" id="IPR005151">
    <property type="entry name" value="Tail-specific_protease"/>
</dbReference>
<dbReference type="Gene3D" id="2.30.42.10">
    <property type="match status" value="1"/>
</dbReference>
<keyword evidence="2 5" id="KW-0645">Protease</keyword>
<dbReference type="PANTHER" id="PTHR32060">
    <property type="entry name" value="TAIL-SPECIFIC PROTEASE"/>
    <property type="match status" value="1"/>
</dbReference>
<dbReference type="NCBIfam" id="TIGR00225">
    <property type="entry name" value="prc"/>
    <property type="match status" value="1"/>
</dbReference>
<protein>
    <recommendedName>
        <fullName evidence="6">PDZ domain-containing protein</fullName>
    </recommendedName>
</protein>
<dbReference type="InterPro" id="IPR036034">
    <property type="entry name" value="PDZ_sf"/>
</dbReference>
<keyword evidence="3 5" id="KW-0378">Hydrolase</keyword>
<dbReference type="PROSITE" id="PS50106">
    <property type="entry name" value="PDZ"/>
    <property type="match status" value="1"/>
</dbReference>
<dbReference type="SUPFAM" id="SSF50156">
    <property type="entry name" value="PDZ domain-like"/>
    <property type="match status" value="1"/>
</dbReference>
<evidence type="ECO:0000313" key="8">
    <source>
        <dbReference type="Proteomes" id="UP000286801"/>
    </source>
</evidence>
<dbReference type="CDD" id="cd06782">
    <property type="entry name" value="cpPDZ_CPP-like"/>
    <property type="match status" value="1"/>
</dbReference>
<dbReference type="GO" id="GO:0006508">
    <property type="term" value="P:proteolysis"/>
    <property type="evidence" value="ECO:0007669"/>
    <property type="project" value="UniProtKB-KW"/>
</dbReference>
<dbReference type="InterPro" id="IPR029045">
    <property type="entry name" value="ClpP/crotonase-like_dom_sf"/>
</dbReference>
<dbReference type="Proteomes" id="UP000286801">
    <property type="component" value="Unassembled WGS sequence"/>
</dbReference>
<feature type="domain" description="PDZ" evidence="6">
    <location>
        <begin position="190"/>
        <end position="254"/>
    </location>
</feature>
<dbReference type="GO" id="GO:0030288">
    <property type="term" value="C:outer membrane-bounded periplasmic space"/>
    <property type="evidence" value="ECO:0007669"/>
    <property type="project" value="TreeGrafter"/>
</dbReference>
<dbReference type="GO" id="GO:0008236">
    <property type="term" value="F:serine-type peptidase activity"/>
    <property type="evidence" value="ECO:0007669"/>
    <property type="project" value="UniProtKB-KW"/>
</dbReference>
<evidence type="ECO:0000313" key="7">
    <source>
        <dbReference type="EMBL" id="RTZ76984.1"/>
    </source>
</evidence>
<dbReference type="Pfam" id="PF03572">
    <property type="entry name" value="Peptidase_S41"/>
    <property type="match status" value="1"/>
</dbReference>
<accession>A0A432G066</accession>
<dbReference type="InterPro" id="IPR001478">
    <property type="entry name" value="PDZ"/>
</dbReference>
<sequence>MRFSKLEKNTSGQESILPYKMKKNNIHFKCFVILLSLFLASCSILGSSRERGIAAVQPPPEAPLLAEVLMHLQLDYVEPEKLDPESLLQGALTELGRMIPEVTVVPELQDKTLGPVLNISFKTEKTLLPVSKIAGLYDLHIALQMLMKRLLEMNPQLTQLKIEQMFVRGILNQLDAYSVLLPQEIYNEFNINIGGQFAGVGLVVGTRDDQLTVIAPMDGSPAALAGMKPLDRIVAVDGEKTEHMTLDEILHRLRGNIGTPVTLSVLRKGHAKALQFELLREDIQVESVETYDLSSSKQTVSYVRIKNFQIDTSRELKNKLGSLNMVDGVILDLRNNPGGLLEEAIRVSDLFLPGKKRIVSTKGTVVSSVHDAKQFFAAEHLLNIPLVLLINRGSASAAEIVAAALKQNKRAIVIGEQSFGKGTVQTLWDLKDGSGLKLTIGEYLTPSGRSIHNIGVMPNLRLIPVTVPELKNGETELGRQEIFTTEKRFGLLSDFDAENRVNDLDELSISYLSHTPILNEDSEIIDNNLKIEKLKADIFVKTAEQLLSQWNPKNTNSVIQKISREVEQKESEIITEALSKHGIDWSLNPFIKSASPEMLILTWSAEMISTDLLRVKVNLLNSGKIDAQRLIAVTRASNGILDSLEFPIGKLVSEENTSRTIDVKIPAGMMEEQEPVEILLFDHNLKKLKSVRRQLHFSPKRNHSFWLRMKIFDNGRFGSRGNGDGRVQTGETIALAFKIENKSKSTVPELLLKLRGTEGALRINRGKLLLKNLEPHKKQKDYFLFKSLMDSGTLGKISLEMVDIKSGTPGIVYLWNLNNMLPEQKLVTPELLGVSWQDKDGNYVEAETDLSSLILQGNVSNVNDVRDVYVYLNNKKVFYSLNRNSGQQDKNTEFHFQTEVNLDTGNNQISIFSRSRSGFTSERRLRIFRKQ</sequence>
<evidence type="ECO:0000256" key="1">
    <source>
        <dbReference type="ARBA" id="ARBA00009179"/>
    </source>
</evidence>
<dbReference type="InterPro" id="IPR041489">
    <property type="entry name" value="PDZ_6"/>
</dbReference>
<evidence type="ECO:0000259" key="6">
    <source>
        <dbReference type="PROSITE" id="PS50106"/>
    </source>
</evidence>
<keyword evidence="4 5" id="KW-0720">Serine protease</keyword>
<proteinExistence type="inferred from homology"/>
<dbReference type="SMART" id="SM00245">
    <property type="entry name" value="TSPc"/>
    <property type="match status" value="1"/>
</dbReference>
<dbReference type="GO" id="GO:0004175">
    <property type="term" value="F:endopeptidase activity"/>
    <property type="evidence" value="ECO:0007669"/>
    <property type="project" value="TreeGrafter"/>
</dbReference>
<evidence type="ECO:0000256" key="3">
    <source>
        <dbReference type="ARBA" id="ARBA00022801"/>
    </source>
</evidence>
<dbReference type="GO" id="GO:0007165">
    <property type="term" value="P:signal transduction"/>
    <property type="evidence" value="ECO:0007669"/>
    <property type="project" value="TreeGrafter"/>
</dbReference>